<protein>
    <recommendedName>
        <fullName evidence="10">Membrane transporter</fullName>
    </recommendedName>
</protein>
<evidence type="ECO:0000256" key="4">
    <source>
        <dbReference type="ARBA" id="ARBA00022989"/>
    </source>
</evidence>
<comment type="similarity">
    <text evidence="2">Belongs to the unc-93 family.</text>
</comment>
<keyword evidence="5 6" id="KW-0472">Membrane</keyword>
<evidence type="ECO:0000256" key="6">
    <source>
        <dbReference type="SAM" id="Phobius"/>
    </source>
</evidence>
<evidence type="ECO:0000256" key="1">
    <source>
        <dbReference type="ARBA" id="ARBA00004141"/>
    </source>
</evidence>
<evidence type="ECO:0000256" key="5">
    <source>
        <dbReference type="ARBA" id="ARBA00023136"/>
    </source>
</evidence>
<feature type="transmembrane region" description="Helical" evidence="6">
    <location>
        <begin position="12"/>
        <end position="37"/>
    </location>
</feature>
<dbReference type="PANTHER" id="PTHR23294">
    <property type="entry name" value="ET TRANSLATION PRODUCT-RELATED"/>
    <property type="match status" value="1"/>
</dbReference>
<feature type="transmembrane region" description="Helical" evidence="6">
    <location>
        <begin position="249"/>
        <end position="268"/>
    </location>
</feature>
<gene>
    <name evidence="7" type="ORF">PMAYCL1PPCAC_21690</name>
    <name evidence="8" type="ORF">PMAYCL1PPCAC_33513</name>
</gene>
<feature type="transmembrane region" description="Helical" evidence="6">
    <location>
        <begin position="353"/>
        <end position="373"/>
    </location>
</feature>
<sequence>MLEMSNLKDSRFALATAIILGIAHMCMFVGFDTGSFIVESVLYSVHQRNPEDMNRHAGYYGQAIMYAFNMIGHIVAPAALCFMSAKWTMVLGSLFFTLSFASYIFENELIIYVSGALLGLFYAVYNAGYSRYLTQISTVHSIEKINGLEWSIACFGTLVGGLLIVPLIRMNPNSTKPSLYKEYSDMQVKCMFGAFTVIGILSNVIYCMLPTRKVKDCISSIAKDTKDKPKLVQIRDSILKTARAFFDPLVLQLSPHFFYVGLQCAVWLTIYPTTLQFTKHLSHSTYVITIYGCMFSIGEFAMGLLTVPLAKRINNFGQTPCLILSMVLQTLCFILILISTANRSTSVPNNDPTLLVTPNVPMALILGFLFGVLDSTNNTNRTVMCALAIPSKKAQVFAVARFYQALSAAIPLFLSAYLTTYRLLVIEFVICVIGAVFYLRVVHKIGHNANEEPTSHEAFANKESVIN</sequence>
<feature type="transmembrane region" description="Helical" evidence="6">
    <location>
        <begin position="394"/>
        <end position="414"/>
    </location>
</feature>
<feature type="transmembrane region" description="Helical" evidence="6">
    <location>
        <begin position="57"/>
        <end position="80"/>
    </location>
</feature>
<feature type="transmembrane region" description="Helical" evidence="6">
    <location>
        <begin position="322"/>
        <end position="341"/>
    </location>
</feature>
<dbReference type="PANTHER" id="PTHR23294:SF18">
    <property type="entry name" value="UNC93-LIKE PROTEIN MFSD11"/>
    <property type="match status" value="1"/>
</dbReference>
<feature type="transmembrane region" description="Helical" evidence="6">
    <location>
        <begin position="288"/>
        <end position="310"/>
    </location>
</feature>
<evidence type="ECO:0008006" key="10">
    <source>
        <dbReference type="Google" id="ProtNLM"/>
    </source>
</evidence>
<evidence type="ECO:0000313" key="8">
    <source>
        <dbReference type="EMBL" id="GMR63318.1"/>
    </source>
</evidence>
<proteinExistence type="inferred from homology"/>
<dbReference type="Proteomes" id="UP001328107">
    <property type="component" value="Unassembled WGS sequence"/>
</dbReference>
<dbReference type="Gene3D" id="1.20.1250.20">
    <property type="entry name" value="MFS general substrate transporter like domains"/>
    <property type="match status" value="2"/>
</dbReference>
<dbReference type="SUPFAM" id="SSF103473">
    <property type="entry name" value="MFS general substrate transporter"/>
    <property type="match status" value="1"/>
</dbReference>
<feature type="transmembrane region" description="Helical" evidence="6">
    <location>
        <begin position="150"/>
        <end position="171"/>
    </location>
</feature>
<name>A0AAN5DGM7_9BILA</name>
<keyword evidence="9" id="KW-1185">Reference proteome</keyword>
<evidence type="ECO:0000313" key="9">
    <source>
        <dbReference type="Proteomes" id="UP001328107"/>
    </source>
</evidence>
<accession>A0AAN5DGM7</accession>
<comment type="subcellular location">
    <subcellularLocation>
        <location evidence="1">Membrane</location>
        <topology evidence="1">Multi-pass membrane protein</topology>
    </subcellularLocation>
</comment>
<comment type="caution">
    <text evidence="8">The sequence shown here is derived from an EMBL/GenBank/DDBJ whole genome shotgun (WGS) entry which is preliminary data.</text>
</comment>
<feature type="transmembrane region" description="Helical" evidence="6">
    <location>
        <begin position="87"/>
        <end position="105"/>
    </location>
</feature>
<reference evidence="9" key="1">
    <citation type="submission" date="2022-10" db="EMBL/GenBank/DDBJ databases">
        <title>Genome assembly of Pristionchus species.</title>
        <authorList>
            <person name="Yoshida K."/>
            <person name="Sommer R.J."/>
        </authorList>
    </citation>
    <scope>NUCLEOTIDE SEQUENCE [LARGE SCALE GENOMIC DNA]</scope>
    <source>
        <strain evidence="9">RS5460</strain>
    </source>
</reference>
<dbReference type="EMBL" id="BTRK01000063">
    <property type="protein sequence ID" value="GMR63318.1"/>
    <property type="molecule type" value="Genomic_DNA"/>
</dbReference>
<evidence type="ECO:0000256" key="2">
    <source>
        <dbReference type="ARBA" id="ARBA00009172"/>
    </source>
</evidence>
<dbReference type="InterPro" id="IPR036259">
    <property type="entry name" value="MFS_trans_sf"/>
</dbReference>
<feature type="transmembrane region" description="Helical" evidence="6">
    <location>
        <begin position="111"/>
        <end position="129"/>
    </location>
</feature>
<dbReference type="InterPro" id="IPR010291">
    <property type="entry name" value="Ion_channel_UNC-93"/>
</dbReference>
<feature type="transmembrane region" description="Helical" evidence="6">
    <location>
        <begin position="420"/>
        <end position="439"/>
    </location>
</feature>
<organism evidence="8 9">
    <name type="scientific">Pristionchus mayeri</name>
    <dbReference type="NCBI Taxonomy" id="1317129"/>
    <lineage>
        <taxon>Eukaryota</taxon>
        <taxon>Metazoa</taxon>
        <taxon>Ecdysozoa</taxon>
        <taxon>Nematoda</taxon>
        <taxon>Chromadorea</taxon>
        <taxon>Rhabditida</taxon>
        <taxon>Rhabditina</taxon>
        <taxon>Diplogasteromorpha</taxon>
        <taxon>Diplogasteroidea</taxon>
        <taxon>Neodiplogasteridae</taxon>
        <taxon>Pristionchus</taxon>
    </lineage>
</organism>
<keyword evidence="3 6" id="KW-0812">Transmembrane</keyword>
<dbReference type="AlphaFoldDB" id="A0AAN5DGM7"/>
<dbReference type="Pfam" id="PF05978">
    <property type="entry name" value="UNC-93"/>
    <property type="match status" value="1"/>
</dbReference>
<feature type="transmembrane region" description="Helical" evidence="6">
    <location>
        <begin position="191"/>
        <end position="209"/>
    </location>
</feature>
<reference evidence="8" key="2">
    <citation type="submission" date="2023-06" db="EMBL/GenBank/DDBJ databases">
        <title>Genome assembly of Pristionchus species.</title>
        <authorList>
            <person name="Yoshida K."/>
            <person name="Sommer R.J."/>
        </authorList>
    </citation>
    <scope>NUCLEOTIDE SEQUENCE</scope>
    <source>
        <strain evidence="8 9">RS5460</strain>
    </source>
</reference>
<dbReference type="GO" id="GO:0016020">
    <property type="term" value="C:membrane"/>
    <property type="evidence" value="ECO:0007669"/>
    <property type="project" value="UniProtKB-SubCell"/>
</dbReference>
<keyword evidence="4 6" id="KW-1133">Transmembrane helix</keyword>
<dbReference type="InterPro" id="IPR051617">
    <property type="entry name" value="UNC-93-like_regulator"/>
</dbReference>
<evidence type="ECO:0000256" key="3">
    <source>
        <dbReference type="ARBA" id="ARBA00022692"/>
    </source>
</evidence>
<dbReference type="EMBL" id="BTRK01000005">
    <property type="protein sequence ID" value="GMR51495.1"/>
    <property type="molecule type" value="Genomic_DNA"/>
</dbReference>
<evidence type="ECO:0000313" key="7">
    <source>
        <dbReference type="EMBL" id="GMR51495.1"/>
    </source>
</evidence>